<sequence>MTREIFFEVDGGTLAALDHGGSGPPVLLVHGSGHNAAAWSAVVTWLLPGHRVIAVDLRGHGHSTAESATAEQYWRDLATVVAATGWERPLLVGHSTGGYAVTAVTAAGLVKPRGICVVDGLVLDDRETVHRTLSGFRTPEAADNLRRTFGYGRRFDATERDAWIESQIIAAGTGRIGGGAGVDRFEGETGTDRFAGGAGGDRFEGETGTDGLDGETGTGTGTERLTGGAAAGRLNAGADPELVRAVCERSLVGDGVFLRRPTTEEIAATTTPPMDAPVHPSVDVYRRITCPMTIMLPTRGFYADRRPEVTAVVESAPHRRLVDIDAGHNVVMTHPREVAAVITTMTSA</sequence>
<dbReference type="InterPro" id="IPR011049">
    <property type="entry name" value="Serralysin-like_metalloprot_C"/>
</dbReference>
<keyword evidence="1 4" id="KW-0378">Hydrolase</keyword>
<evidence type="ECO:0000256" key="2">
    <source>
        <dbReference type="SAM" id="MobiDB-lite"/>
    </source>
</evidence>
<organism evidence="4 5">
    <name type="scientific">Actinoplanes xinjiangensis</name>
    <dbReference type="NCBI Taxonomy" id="512350"/>
    <lineage>
        <taxon>Bacteria</taxon>
        <taxon>Bacillati</taxon>
        <taxon>Actinomycetota</taxon>
        <taxon>Actinomycetes</taxon>
        <taxon>Micromonosporales</taxon>
        <taxon>Micromonosporaceae</taxon>
        <taxon>Actinoplanes</taxon>
    </lineage>
</organism>
<dbReference type="EMBL" id="QGGR01000008">
    <property type="protein sequence ID" value="PWK47042.1"/>
    <property type="molecule type" value="Genomic_DNA"/>
</dbReference>
<reference evidence="4 5" key="1">
    <citation type="submission" date="2018-05" db="EMBL/GenBank/DDBJ databases">
        <title>Genomic Encyclopedia of Archaeal and Bacterial Type Strains, Phase II (KMG-II): from individual species to whole genera.</title>
        <authorList>
            <person name="Goeker M."/>
        </authorList>
    </citation>
    <scope>NUCLEOTIDE SEQUENCE [LARGE SCALE GENOMIC DNA]</scope>
    <source>
        <strain evidence="4 5">DSM 45184</strain>
    </source>
</reference>
<dbReference type="Pfam" id="PF12697">
    <property type="entry name" value="Abhydrolase_6"/>
    <property type="match status" value="1"/>
</dbReference>
<dbReference type="GO" id="GO:0016787">
    <property type="term" value="F:hydrolase activity"/>
    <property type="evidence" value="ECO:0007669"/>
    <property type="project" value="UniProtKB-KW"/>
</dbReference>
<dbReference type="Gene3D" id="3.40.50.1820">
    <property type="entry name" value="alpha/beta hydrolase"/>
    <property type="match status" value="2"/>
</dbReference>
<dbReference type="PANTHER" id="PTHR43798:SF31">
    <property type="entry name" value="AB HYDROLASE SUPERFAMILY PROTEIN YCLE"/>
    <property type="match status" value="1"/>
</dbReference>
<dbReference type="Proteomes" id="UP000245697">
    <property type="component" value="Unassembled WGS sequence"/>
</dbReference>
<comment type="caution">
    <text evidence="4">The sequence shown here is derived from an EMBL/GenBank/DDBJ whole genome shotgun (WGS) entry which is preliminary data.</text>
</comment>
<accession>A0A316FG54</accession>
<dbReference type="GO" id="GO:0016020">
    <property type="term" value="C:membrane"/>
    <property type="evidence" value="ECO:0007669"/>
    <property type="project" value="TreeGrafter"/>
</dbReference>
<dbReference type="OrthoDB" id="63519at2"/>
<feature type="domain" description="AB hydrolase-1" evidence="3">
    <location>
        <begin position="26"/>
        <end position="341"/>
    </location>
</feature>
<feature type="region of interest" description="Disordered" evidence="2">
    <location>
        <begin position="187"/>
        <end position="227"/>
    </location>
</feature>
<dbReference type="SUPFAM" id="SSF53474">
    <property type="entry name" value="alpha/beta-Hydrolases"/>
    <property type="match status" value="1"/>
</dbReference>
<protein>
    <submittedName>
        <fullName evidence="4">Alpha/beta hydrolase family protein</fullName>
    </submittedName>
</protein>
<gene>
    <name evidence="4" type="ORF">BC793_108156</name>
</gene>
<dbReference type="AlphaFoldDB" id="A0A316FG54"/>
<dbReference type="InterPro" id="IPR029058">
    <property type="entry name" value="AB_hydrolase_fold"/>
</dbReference>
<dbReference type="RefSeq" id="WP_109594302.1">
    <property type="nucleotide sequence ID" value="NZ_BONA01000049.1"/>
</dbReference>
<dbReference type="InterPro" id="IPR000073">
    <property type="entry name" value="AB_hydrolase_1"/>
</dbReference>
<evidence type="ECO:0000313" key="4">
    <source>
        <dbReference type="EMBL" id="PWK47042.1"/>
    </source>
</evidence>
<dbReference type="InterPro" id="IPR050266">
    <property type="entry name" value="AB_hydrolase_sf"/>
</dbReference>
<evidence type="ECO:0000256" key="1">
    <source>
        <dbReference type="ARBA" id="ARBA00022801"/>
    </source>
</evidence>
<proteinExistence type="predicted"/>
<keyword evidence="5" id="KW-1185">Reference proteome</keyword>
<evidence type="ECO:0000313" key="5">
    <source>
        <dbReference type="Proteomes" id="UP000245697"/>
    </source>
</evidence>
<name>A0A316FG54_9ACTN</name>
<evidence type="ECO:0000259" key="3">
    <source>
        <dbReference type="Pfam" id="PF12697"/>
    </source>
</evidence>
<dbReference type="PANTHER" id="PTHR43798">
    <property type="entry name" value="MONOACYLGLYCEROL LIPASE"/>
    <property type="match status" value="1"/>
</dbReference>
<dbReference type="SUPFAM" id="SSF51120">
    <property type="entry name" value="beta-Roll"/>
    <property type="match status" value="1"/>
</dbReference>